<dbReference type="EMBL" id="AOMA01000003">
    <property type="protein sequence ID" value="EMA47119.1"/>
    <property type="molecule type" value="Genomic_DNA"/>
</dbReference>
<name>M0MQV1_9EURY</name>
<feature type="region of interest" description="Disordered" evidence="1">
    <location>
        <begin position="1"/>
        <end position="25"/>
    </location>
</feature>
<protein>
    <submittedName>
        <fullName evidence="2">Uncharacterized protein</fullName>
    </submittedName>
</protein>
<reference evidence="2 3" key="1">
    <citation type="journal article" date="2014" name="PLoS Genet.">
        <title>Phylogenetically driven sequencing of extremely halophilic archaea reveals strategies for static and dynamic osmo-response.</title>
        <authorList>
            <person name="Becker E.A."/>
            <person name="Seitzer P.M."/>
            <person name="Tritt A."/>
            <person name="Larsen D."/>
            <person name="Krusor M."/>
            <person name="Yao A.I."/>
            <person name="Wu D."/>
            <person name="Madern D."/>
            <person name="Eisen J.A."/>
            <person name="Darling A.E."/>
            <person name="Facciotti M.T."/>
        </authorList>
    </citation>
    <scope>NUCLEOTIDE SEQUENCE [LARGE SCALE GENOMIC DNA]</scope>
    <source>
        <strain evidence="2 3">JCM 10879</strain>
    </source>
</reference>
<feature type="region of interest" description="Disordered" evidence="1">
    <location>
        <begin position="70"/>
        <end position="136"/>
    </location>
</feature>
<evidence type="ECO:0000313" key="3">
    <source>
        <dbReference type="Proteomes" id="UP000011607"/>
    </source>
</evidence>
<organism evidence="2 3">
    <name type="scientific">Halobiforma nitratireducens JCM 10879</name>
    <dbReference type="NCBI Taxonomy" id="1227454"/>
    <lineage>
        <taxon>Archaea</taxon>
        <taxon>Methanobacteriati</taxon>
        <taxon>Methanobacteriota</taxon>
        <taxon>Stenosarchaea group</taxon>
        <taxon>Halobacteria</taxon>
        <taxon>Halobacteriales</taxon>
        <taxon>Natrialbaceae</taxon>
        <taxon>Halobiforma</taxon>
    </lineage>
</organism>
<feature type="compositionally biased region" description="Basic and acidic residues" evidence="1">
    <location>
        <begin position="102"/>
        <end position="119"/>
    </location>
</feature>
<sequence length="136" mass="15226">MANDHSRGLETPDRSESTRETTTETLLYDDRLTAIDRAARRLLEDIRDDENLEAGPLARHLREIRAEVDSVERELHTQRDRPADAPAVDPSTRAGNGSRSIRGPDPETFERWEQDRSHTPPEPNADAESGGEDDGA</sequence>
<proteinExistence type="predicted"/>
<feature type="compositionally biased region" description="Basic and acidic residues" evidence="1">
    <location>
        <begin position="70"/>
        <end position="83"/>
    </location>
</feature>
<dbReference type="AlphaFoldDB" id="M0MQV1"/>
<gene>
    <name evidence="2" type="ORF">C446_00350</name>
</gene>
<dbReference type="Proteomes" id="UP000011607">
    <property type="component" value="Unassembled WGS sequence"/>
</dbReference>
<evidence type="ECO:0000256" key="1">
    <source>
        <dbReference type="SAM" id="MobiDB-lite"/>
    </source>
</evidence>
<dbReference type="STRING" id="1227454.C446_00350"/>
<accession>M0MQV1</accession>
<dbReference type="RefSeq" id="WP_006671046.1">
    <property type="nucleotide sequence ID" value="NZ_AOMA01000003.1"/>
</dbReference>
<keyword evidence="3" id="KW-1185">Reference proteome</keyword>
<comment type="caution">
    <text evidence="2">The sequence shown here is derived from an EMBL/GenBank/DDBJ whole genome shotgun (WGS) entry which is preliminary data.</text>
</comment>
<evidence type="ECO:0000313" key="2">
    <source>
        <dbReference type="EMBL" id="EMA47119.1"/>
    </source>
</evidence>